<name>A0A075B1K5_ROZAC</name>
<reference evidence="20" key="3">
    <citation type="submission" date="2018-08" db="EMBL/GenBank/DDBJ databases">
        <title>Leveraging single-cell genomics to expand the Fungal Tree of Life.</title>
        <authorList>
            <consortium name="DOE Joint Genome Institute"/>
            <person name="Ahrendt S.R."/>
            <person name="Quandt C.A."/>
            <person name="Ciobanu D."/>
            <person name="Clum A."/>
            <person name="Salamov A."/>
            <person name="Andreopoulos B."/>
            <person name="Cheng J.-F."/>
            <person name="Woyke T."/>
            <person name="Pelin A."/>
            <person name="Henrissat B."/>
            <person name="Reynolds N."/>
            <person name="Benny G.L."/>
            <person name="Smith M.E."/>
            <person name="James T.Y."/>
            <person name="Grigoriev I.V."/>
        </authorList>
    </citation>
    <scope>NUCLEOTIDE SEQUENCE</scope>
    <source>
        <strain evidence="20">CSF55</strain>
    </source>
</reference>
<evidence type="ECO:0000256" key="11">
    <source>
        <dbReference type="ARBA" id="ARBA00023034"/>
    </source>
</evidence>
<evidence type="ECO:0000256" key="17">
    <source>
        <dbReference type="ARBA" id="ARBA00024631"/>
    </source>
</evidence>
<comment type="catalytic activity">
    <reaction evidence="15">
        <text>a 1,2-diacyl-sn-glycero-3-phosphoethanolamine(in) = a 1,2-diacyl-sn-glycero-3-phosphoethanolamine(out)</text>
        <dbReference type="Rhea" id="RHEA:38895"/>
        <dbReference type="ChEBI" id="CHEBI:64612"/>
    </reaction>
</comment>
<evidence type="ECO:0000256" key="10">
    <source>
        <dbReference type="ARBA" id="ARBA00023006"/>
    </source>
</evidence>
<organism evidence="19 21">
    <name type="scientific">Rozella allomycis (strain CSF55)</name>
    <dbReference type="NCBI Taxonomy" id="988480"/>
    <lineage>
        <taxon>Eukaryota</taxon>
        <taxon>Fungi</taxon>
        <taxon>Fungi incertae sedis</taxon>
        <taxon>Cryptomycota</taxon>
        <taxon>Cryptomycota incertae sedis</taxon>
        <taxon>Rozella</taxon>
    </lineage>
</organism>
<evidence type="ECO:0000313" key="20">
    <source>
        <dbReference type="EMBL" id="RKP21244.1"/>
    </source>
</evidence>
<dbReference type="OrthoDB" id="2020634at2759"/>
<dbReference type="GO" id="GO:0000139">
    <property type="term" value="C:Golgi membrane"/>
    <property type="evidence" value="ECO:0007669"/>
    <property type="project" value="UniProtKB-SubCell"/>
</dbReference>
<dbReference type="GO" id="GO:0034497">
    <property type="term" value="P:protein localization to phagophore assembly site"/>
    <property type="evidence" value="ECO:0007669"/>
    <property type="project" value="TreeGrafter"/>
</dbReference>
<comment type="catalytic activity">
    <reaction evidence="16">
        <text>a 1,2-diacyl-sn-glycero-3-phospho-(1D-myo-inositol-3-phosphate)(in) = a 1,2-diacyl-sn-glycero-3-phospho-(1D-myo-inositol-3-phosphate)(out)</text>
        <dbReference type="Rhea" id="RHEA:67920"/>
        <dbReference type="ChEBI" id="CHEBI:58088"/>
    </reaction>
</comment>
<dbReference type="GO" id="GO:0005789">
    <property type="term" value="C:endoplasmic reticulum membrane"/>
    <property type="evidence" value="ECO:0007669"/>
    <property type="project" value="UniProtKB-SubCell"/>
</dbReference>
<dbReference type="Pfam" id="PF04109">
    <property type="entry name" value="ATG9"/>
    <property type="match status" value="2"/>
</dbReference>
<keyword evidence="9 18" id="KW-1133">Transmembrane helix</keyword>
<evidence type="ECO:0000256" key="4">
    <source>
        <dbReference type="ARBA" id="ARBA00004653"/>
    </source>
</evidence>
<dbReference type="GO" id="GO:0034727">
    <property type="term" value="P:piecemeal microautophagy of the nucleus"/>
    <property type="evidence" value="ECO:0007669"/>
    <property type="project" value="TreeGrafter"/>
</dbReference>
<dbReference type="EMBL" id="KE560904">
    <property type="protein sequence ID" value="EPZ34851.1"/>
    <property type="molecule type" value="Genomic_DNA"/>
</dbReference>
<evidence type="ECO:0000256" key="9">
    <source>
        <dbReference type="ARBA" id="ARBA00022989"/>
    </source>
</evidence>
<comment type="subcellular location">
    <subcellularLocation>
        <location evidence="1">Cytoplasmic vesicle membrane</location>
        <topology evidence="1">Multi-pass membrane protein</topology>
    </subcellularLocation>
    <subcellularLocation>
        <location evidence="2">Endoplasmic reticulum membrane</location>
        <topology evidence="2">Multi-pass membrane protein</topology>
    </subcellularLocation>
    <subcellularLocation>
        <location evidence="4">Golgi apparatus membrane</location>
        <topology evidence="4">Multi-pass membrane protein</topology>
    </subcellularLocation>
    <subcellularLocation>
        <location evidence="3 18">Preautophagosomal structure membrane</location>
        <topology evidence="3 18">Multi-pass membrane protein</topology>
    </subcellularLocation>
</comment>
<keyword evidence="8 18" id="KW-0812">Transmembrane</keyword>
<evidence type="ECO:0000256" key="5">
    <source>
        <dbReference type="ARBA" id="ARBA00006185"/>
    </source>
</evidence>
<evidence type="ECO:0000256" key="7">
    <source>
        <dbReference type="ARBA" id="ARBA00022448"/>
    </source>
</evidence>
<proteinExistence type="inferred from homology"/>
<dbReference type="Proteomes" id="UP000281549">
    <property type="component" value="Unassembled WGS sequence"/>
</dbReference>
<evidence type="ECO:0000256" key="1">
    <source>
        <dbReference type="ARBA" id="ARBA00004439"/>
    </source>
</evidence>
<dbReference type="PANTHER" id="PTHR13038">
    <property type="entry name" value="APG9 AUTOPHAGY 9"/>
    <property type="match status" value="1"/>
</dbReference>
<dbReference type="Proteomes" id="UP000030755">
    <property type="component" value="Unassembled WGS sequence"/>
</dbReference>
<evidence type="ECO:0000256" key="13">
    <source>
        <dbReference type="ARBA" id="ARBA00023136"/>
    </source>
</evidence>
<comment type="function">
    <text evidence="18">Phospholipid scramblase involved in autophagy. Cycles between the preautophagosomal structure/phagophore assembly site (PAS) and the cytoplasmic vesicle pool and supplies membrane for the growing autophagosome. Lipid scramblase activity plays a key role in preautophagosomal structure/phagophore assembly by distributing the phospholipids that arrive through ATG2 from the cytoplasmic to the luminal leaflet of the bilayer, thereby driving autophagosomal membrane expansion.</text>
</comment>
<dbReference type="GO" id="GO:0061709">
    <property type="term" value="P:reticulophagy"/>
    <property type="evidence" value="ECO:0007669"/>
    <property type="project" value="TreeGrafter"/>
</dbReference>
<reference evidence="19 21" key="1">
    <citation type="journal article" date="2013" name="Curr. Biol.">
        <title>Shared signatures of parasitism and phylogenomics unite Cryptomycota and microsporidia.</title>
        <authorList>
            <person name="James T.Y."/>
            <person name="Pelin A."/>
            <person name="Bonen L."/>
            <person name="Ahrendt S."/>
            <person name="Sain D."/>
            <person name="Corradi N."/>
            <person name="Stajich J.E."/>
        </authorList>
    </citation>
    <scope>NUCLEOTIDE SEQUENCE [LARGE SCALE GENOMIC DNA]</scope>
    <source>
        <strain evidence="19 21">CSF55</strain>
        <strain evidence="19 21">CSF55</strain>
    </source>
</reference>
<comment type="catalytic activity">
    <reaction evidence="17">
        <text>a 1,2-diacyl-sn-glycero-3-phosphocholine(in) = a 1,2-diacyl-sn-glycero-3-phosphocholine(out)</text>
        <dbReference type="Rhea" id="RHEA:38571"/>
        <dbReference type="ChEBI" id="CHEBI:57643"/>
    </reaction>
</comment>
<keyword evidence="10 18" id="KW-0072">Autophagy</keyword>
<gene>
    <name evidence="19" type="ORF">O9G_001982</name>
    <name evidence="20" type="ORF">ROZALSC1DRAFT_27345</name>
</gene>
<dbReference type="GO" id="GO:0006869">
    <property type="term" value="P:lipid transport"/>
    <property type="evidence" value="ECO:0007669"/>
    <property type="project" value="UniProtKB-KW"/>
</dbReference>
<evidence type="ECO:0000256" key="12">
    <source>
        <dbReference type="ARBA" id="ARBA00023055"/>
    </source>
</evidence>
<keyword evidence="7 18" id="KW-0813">Transport</keyword>
<evidence type="ECO:0000313" key="19">
    <source>
        <dbReference type="EMBL" id="EPZ34851.1"/>
    </source>
</evidence>
<evidence type="ECO:0000256" key="6">
    <source>
        <dbReference type="ARBA" id="ARBA00018074"/>
    </source>
</evidence>
<keyword evidence="21" id="KW-1185">Reference proteome</keyword>
<comment type="catalytic activity">
    <reaction evidence="14">
        <text>a 1,2-diacyl-sn-glycero-3-phospho-L-serine(in) = a 1,2-diacyl-sn-glycero-3-phospho-L-serine(out)</text>
        <dbReference type="Rhea" id="RHEA:38663"/>
        <dbReference type="ChEBI" id="CHEBI:57262"/>
    </reaction>
</comment>
<dbReference type="InterPro" id="IPR007241">
    <property type="entry name" value="Autophagy-rel_prot_9"/>
</dbReference>
<dbReference type="PANTHER" id="PTHR13038:SF10">
    <property type="entry name" value="AUTOPHAGY-RELATED PROTEIN 9"/>
    <property type="match status" value="1"/>
</dbReference>
<feature type="transmembrane region" description="Helical" evidence="18">
    <location>
        <begin position="176"/>
        <end position="194"/>
    </location>
</feature>
<evidence type="ECO:0000313" key="22">
    <source>
        <dbReference type="Proteomes" id="UP000281549"/>
    </source>
</evidence>
<dbReference type="AlphaFoldDB" id="A0A075B1K5"/>
<dbReference type="GO" id="GO:0005776">
    <property type="term" value="C:autophagosome"/>
    <property type="evidence" value="ECO:0007669"/>
    <property type="project" value="TreeGrafter"/>
</dbReference>
<evidence type="ECO:0000256" key="16">
    <source>
        <dbReference type="ARBA" id="ARBA00024621"/>
    </source>
</evidence>
<evidence type="ECO:0000256" key="2">
    <source>
        <dbReference type="ARBA" id="ARBA00004477"/>
    </source>
</evidence>
<evidence type="ECO:0000313" key="21">
    <source>
        <dbReference type="Proteomes" id="UP000030755"/>
    </source>
</evidence>
<dbReference type="GO" id="GO:0034045">
    <property type="term" value="C:phagophore assembly site membrane"/>
    <property type="evidence" value="ECO:0007669"/>
    <property type="project" value="UniProtKB-SubCell"/>
</dbReference>
<evidence type="ECO:0000256" key="18">
    <source>
        <dbReference type="RuleBase" id="RU364027"/>
    </source>
</evidence>
<accession>A0A075B1K5</accession>
<dbReference type="EMBL" id="ML004974">
    <property type="protein sequence ID" value="RKP21244.1"/>
    <property type="molecule type" value="Genomic_DNA"/>
</dbReference>
<reference evidence="22" key="2">
    <citation type="journal article" date="2018" name="Nat. Microbiol.">
        <title>Leveraging single-cell genomics to expand the fungal tree of life.</title>
        <authorList>
            <person name="Ahrendt S.R."/>
            <person name="Quandt C.A."/>
            <person name="Ciobanu D."/>
            <person name="Clum A."/>
            <person name="Salamov A."/>
            <person name="Andreopoulos B."/>
            <person name="Cheng J.F."/>
            <person name="Woyke T."/>
            <person name="Pelin A."/>
            <person name="Henrissat B."/>
            <person name="Reynolds N.K."/>
            <person name="Benny G.L."/>
            <person name="Smith M.E."/>
            <person name="James T.Y."/>
            <person name="Grigoriev I.V."/>
        </authorList>
    </citation>
    <scope>NUCLEOTIDE SEQUENCE [LARGE SCALE GENOMIC DNA]</scope>
    <source>
        <strain evidence="22">CSF55</strain>
    </source>
</reference>
<dbReference type="GO" id="GO:0000422">
    <property type="term" value="P:autophagy of mitochondrion"/>
    <property type="evidence" value="ECO:0007669"/>
    <property type="project" value="TreeGrafter"/>
</dbReference>
<dbReference type="HOGENOM" id="CLU_850340_0_0_1"/>
<evidence type="ECO:0000256" key="3">
    <source>
        <dbReference type="ARBA" id="ARBA00004511"/>
    </source>
</evidence>
<keyword evidence="11" id="KW-0333">Golgi apparatus</keyword>
<sequence length="327" mass="38336">MSFDIQEMIKMSKFYNQVLGIDANQLLCLEWHEVTNKFIELQEEYEFTFHQMNAHDIANRIMRKENYFIALYNKDIIDIKLGENHKNFENLSARNYTEYSKMRFRDFNEMDHLFQRRLNESIPFAELYLSQFPNLLFDAIGRFLVFVSGTVTVTLALVGLAKEEILFLEIGSGRSLVWYLGVFGAILAVSRCLMANETLLVDTKELMSNIIDKIHFIPSSWKRNPGSYKVKKEFERLYSYRIQSLIYEVVGVLVVPYILYFKMSKCSSEIIDFFREFSVHIQGIGRVCSFAVFDFKRHGNSIYGHKVDKVMQSNDGKMEASFLNFKV</sequence>
<evidence type="ECO:0000256" key="15">
    <source>
        <dbReference type="ARBA" id="ARBA00024615"/>
    </source>
</evidence>
<evidence type="ECO:0000256" key="14">
    <source>
        <dbReference type="ARBA" id="ARBA00024479"/>
    </source>
</evidence>
<dbReference type="GO" id="GO:0030659">
    <property type="term" value="C:cytoplasmic vesicle membrane"/>
    <property type="evidence" value="ECO:0007669"/>
    <property type="project" value="UniProtKB-SubCell"/>
</dbReference>
<dbReference type="STRING" id="988480.A0A075B1K5"/>
<comment type="similarity">
    <text evidence="5 18">Belongs to the ATG9 family.</text>
</comment>
<comment type="caution">
    <text evidence="18">Lacks conserved residue(s) required for the propagation of feature annotation.</text>
</comment>
<evidence type="ECO:0000256" key="8">
    <source>
        <dbReference type="ARBA" id="ARBA00022692"/>
    </source>
</evidence>
<feature type="transmembrane region" description="Helical" evidence="18">
    <location>
        <begin position="143"/>
        <end position="161"/>
    </location>
</feature>
<keyword evidence="12 18" id="KW-0445">Lipid transport</keyword>
<keyword evidence="13 18" id="KW-0472">Membrane</keyword>
<feature type="transmembrane region" description="Helical" evidence="18">
    <location>
        <begin position="245"/>
        <end position="263"/>
    </location>
</feature>
<protein>
    <recommendedName>
        <fullName evidence="6 18">Autophagy-related protein 9</fullName>
    </recommendedName>
</protein>